<dbReference type="RefSeq" id="XP_044724646.1">
    <property type="nucleotide sequence ID" value="XM_044861013.1"/>
</dbReference>
<dbReference type="GO" id="GO:0005737">
    <property type="term" value="C:cytoplasm"/>
    <property type="evidence" value="ECO:0007669"/>
    <property type="project" value="TreeGrafter"/>
</dbReference>
<keyword evidence="2" id="KW-0597">Phosphoprotein</keyword>
<feature type="region of interest" description="Disordered" evidence="3">
    <location>
        <begin position="1"/>
        <end position="33"/>
    </location>
</feature>
<name>A0A9P8N2L5_9HYPO</name>
<dbReference type="PANTHER" id="PTHR45527">
    <property type="entry name" value="NONRIBOSOMAL PEPTIDE SYNTHETASE"/>
    <property type="match status" value="1"/>
</dbReference>
<dbReference type="GO" id="GO:0044550">
    <property type="term" value="P:secondary metabolite biosynthetic process"/>
    <property type="evidence" value="ECO:0007669"/>
    <property type="project" value="TreeGrafter"/>
</dbReference>
<keyword evidence="1" id="KW-0596">Phosphopantetheine</keyword>
<dbReference type="OrthoDB" id="416786at2759"/>
<protein>
    <submittedName>
        <fullName evidence="5">AMP-binding enzyme domain-containing protein</fullName>
    </submittedName>
</protein>
<comment type="caution">
    <text evidence="5">The sequence shown here is derived from an EMBL/GenBank/DDBJ whole genome shotgun (WGS) entry which is preliminary data.</text>
</comment>
<organism evidence="5 6">
    <name type="scientific">Hirsutella rhossiliensis</name>
    <dbReference type="NCBI Taxonomy" id="111463"/>
    <lineage>
        <taxon>Eukaryota</taxon>
        <taxon>Fungi</taxon>
        <taxon>Dikarya</taxon>
        <taxon>Ascomycota</taxon>
        <taxon>Pezizomycotina</taxon>
        <taxon>Sordariomycetes</taxon>
        <taxon>Hypocreomycetidae</taxon>
        <taxon>Hypocreales</taxon>
        <taxon>Ophiocordycipitaceae</taxon>
        <taxon>Hirsutella</taxon>
    </lineage>
</organism>
<dbReference type="GeneID" id="68351671"/>
<reference evidence="5" key="1">
    <citation type="submission" date="2021-09" db="EMBL/GenBank/DDBJ databases">
        <title>A high-quality genome of the endoparasitic fungus Hirsutella rhossiliensis with a comparison of Hirsutella genomes reveals transposable elements contributing to genome size variation.</title>
        <authorList>
            <person name="Lin R."/>
            <person name="Jiao Y."/>
            <person name="Sun X."/>
            <person name="Ling J."/>
            <person name="Xie B."/>
            <person name="Cheng X."/>
        </authorList>
    </citation>
    <scope>NUCLEOTIDE SEQUENCE</scope>
    <source>
        <strain evidence="5">HR02</strain>
    </source>
</reference>
<evidence type="ECO:0000256" key="1">
    <source>
        <dbReference type="ARBA" id="ARBA00022450"/>
    </source>
</evidence>
<evidence type="ECO:0000259" key="4">
    <source>
        <dbReference type="Pfam" id="PF00501"/>
    </source>
</evidence>
<dbReference type="GO" id="GO:0043041">
    <property type="term" value="P:amino acid activation for nonribosomal peptide biosynthetic process"/>
    <property type="evidence" value="ECO:0007669"/>
    <property type="project" value="TreeGrafter"/>
</dbReference>
<evidence type="ECO:0000256" key="2">
    <source>
        <dbReference type="ARBA" id="ARBA00022553"/>
    </source>
</evidence>
<gene>
    <name evidence="5" type="ORF">HRG_02542</name>
</gene>
<dbReference type="Proteomes" id="UP000824596">
    <property type="component" value="Unassembled WGS sequence"/>
</dbReference>
<keyword evidence="6" id="KW-1185">Reference proteome</keyword>
<dbReference type="PANTHER" id="PTHR45527:SF1">
    <property type="entry name" value="FATTY ACID SYNTHASE"/>
    <property type="match status" value="1"/>
</dbReference>
<sequence>MKNTPSMPRPPITQLRPLHSHQQSSDQELEAPLSEVQYRLDHDPQLLHRPSPLKPRPDEDTTIKAFVKLVSRIVILDPGEAYCIQDSARGGFILARSVSAGPDEEEEGAFSFIDCEDGHDIPTDFSIGEGKALQLHIDVITKQVRLTAQANIIPSAALEALGRMLDDLILGLQQDQGQTPAFVPPGAELLKQPAGPRETALDFLVCLERGKRIKYTYQQVENTANALAAKLVRTCARSQSQPSIKTVAVLMGPCPELYISYLAALKAGMAFCPIPVDAPEERKGALIADLKPAALVVAASTQPGMRRQIGKTLISIIIRGGD</sequence>
<dbReference type="Pfam" id="PF00501">
    <property type="entry name" value="AMP-binding"/>
    <property type="match status" value="1"/>
</dbReference>
<evidence type="ECO:0000256" key="3">
    <source>
        <dbReference type="SAM" id="MobiDB-lite"/>
    </source>
</evidence>
<dbReference type="Gene3D" id="3.40.50.12780">
    <property type="entry name" value="N-terminal domain of ligase-like"/>
    <property type="match status" value="1"/>
</dbReference>
<dbReference type="EMBL" id="JAIZPD010000002">
    <property type="protein sequence ID" value="KAH0967133.1"/>
    <property type="molecule type" value="Genomic_DNA"/>
</dbReference>
<feature type="domain" description="AMP-dependent synthetase/ligase" evidence="4">
    <location>
        <begin position="197"/>
        <end position="299"/>
    </location>
</feature>
<accession>A0A9P8N2L5</accession>
<evidence type="ECO:0000313" key="6">
    <source>
        <dbReference type="Proteomes" id="UP000824596"/>
    </source>
</evidence>
<dbReference type="InterPro" id="IPR042099">
    <property type="entry name" value="ANL_N_sf"/>
</dbReference>
<dbReference type="InterPro" id="IPR000873">
    <property type="entry name" value="AMP-dep_synth/lig_dom"/>
</dbReference>
<dbReference type="AlphaFoldDB" id="A0A9P8N2L5"/>
<dbReference type="SUPFAM" id="SSF56801">
    <property type="entry name" value="Acetyl-CoA synthetase-like"/>
    <property type="match status" value="1"/>
</dbReference>
<evidence type="ECO:0000313" key="5">
    <source>
        <dbReference type="EMBL" id="KAH0967133.1"/>
    </source>
</evidence>
<proteinExistence type="predicted"/>
<dbReference type="GO" id="GO:0031177">
    <property type="term" value="F:phosphopantetheine binding"/>
    <property type="evidence" value="ECO:0007669"/>
    <property type="project" value="TreeGrafter"/>
</dbReference>